<keyword evidence="1" id="KW-1133">Transmembrane helix</keyword>
<keyword evidence="1" id="KW-0472">Membrane</keyword>
<dbReference type="Gene3D" id="2.160.20.80">
    <property type="entry name" value="E3 ubiquitin-protein ligase SopA"/>
    <property type="match status" value="1"/>
</dbReference>
<feature type="transmembrane region" description="Helical" evidence="1">
    <location>
        <begin position="515"/>
        <end position="535"/>
    </location>
</feature>
<proteinExistence type="predicted"/>
<feature type="transmembrane region" description="Helical" evidence="1">
    <location>
        <begin position="599"/>
        <end position="622"/>
    </location>
</feature>
<keyword evidence="3" id="KW-1185">Reference proteome</keyword>
<dbReference type="RefSeq" id="WP_003089056.1">
    <property type="nucleotide sequence ID" value="NZ_AOUO01000280.1"/>
</dbReference>
<sequence length="628" mass="69221">MVIKGGWEPCVEHSAPDERCAGVRVRGMDRCLRHLTRAELEGHIEQLSRDGDRASRRRPLAEAYLERVVTNLTATSEGGQAAGTRQEINVSAGTFTGDTHIRWTNANEGDLYCIGTAFAGNTYFDGTSSTRRLYLAGATFLGDVHFFGTDDELAFAREADFTDARFLGNTYFNKIAFTDDVIFNGTAFEGRVYFNNSTFPGFTQFFDVTFKDHTYFDESKIEHGDFTGAVFTRDIHFGDTKFTSATFAEATFVKGAHFGDVEATRLSFDNATFEDLQRLGPLRGDRVSMNRATFKNPVAIEAAPTYLSCVGTRFTGGAELRVRRSRVDLAEAFFGSASSLSTSSTGFSVDDYHPYIDHRPVLMSLRSTDVSELALPDVDLQWCRFAGAHHLDKLRIDGLSPFRKPPAGRWRTSRQVLFEEHLWRAERRPQAGWQNSAPWDGRGFPPDEVSAERLAAVYRSLRKALEDGKNEAGAGDFYYGEQEARRHGSTASRVEKTILWTYWLVSGYGQRASRALAALLLLIAVATALLIGFGLPGPGPAAQSTTTTAPGRTVTTTVDLPAQLPPAGQRWTWSRAGDATRIALGAVVFRDAGQKLTTAGTWVVMVARFFGPVLLALAALAIRARVKR</sequence>
<dbReference type="Proteomes" id="UP000014139">
    <property type="component" value="Unassembled WGS sequence"/>
</dbReference>
<reference evidence="2 3" key="1">
    <citation type="submission" date="2013-02" db="EMBL/GenBank/DDBJ databases">
        <title>Draft genome sequence of Amycolatopsis vancoresmycina strain DSM 44592T.</title>
        <authorList>
            <person name="Kumar S."/>
            <person name="Kaur N."/>
            <person name="Kaur C."/>
            <person name="Raghava G.P.S."/>
            <person name="Mayilraj S."/>
        </authorList>
    </citation>
    <scope>NUCLEOTIDE SEQUENCE [LARGE SCALE GENOMIC DNA]</scope>
    <source>
        <strain evidence="2 3">DSM 44592</strain>
    </source>
</reference>
<organism evidence="2 3">
    <name type="scientific">Amycolatopsis vancoresmycina DSM 44592</name>
    <dbReference type="NCBI Taxonomy" id="1292037"/>
    <lineage>
        <taxon>Bacteria</taxon>
        <taxon>Bacillati</taxon>
        <taxon>Actinomycetota</taxon>
        <taxon>Actinomycetes</taxon>
        <taxon>Pseudonocardiales</taxon>
        <taxon>Pseudonocardiaceae</taxon>
        <taxon>Amycolatopsis</taxon>
    </lineage>
</organism>
<gene>
    <name evidence="2" type="ORF">H480_20105</name>
</gene>
<evidence type="ECO:0000313" key="2">
    <source>
        <dbReference type="EMBL" id="EOD66716.1"/>
    </source>
</evidence>
<evidence type="ECO:0008006" key="4">
    <source>
        <dbReference type="Google" id="ProtNLM"/>
    </source>
</evidence>
<comment type="caution">
    <text evidence="2">The sequence shown here is derived from an EMBL/GenBank/DDBJ whole genome shotgun (WGS) entry which is preliminary data.</text>
</comment>
<accession>R1I2E9</accession>
<dbReference type="eggNOG" id="COG1357">
    <property type="taxonomic scope" value="Bacteria"/>
</dbReference>
<protein>
    <recommendedName>
        <fullName evidence="4">Pentapeptide repeat-containing protein</fullName>
    </recommendedName>
</protein>
<dbReference type="PATRIC" id="fig|1292037.4.peg.3820"/>
<dbReference type="AlphaFoldDB" id="R1I2E9"/>
<keyword evidence="1" id="KW-0812">Transmembrane</keyword>
<evidence type="ECO:0000313" key="3">
    <source>
        <dbReference type="Proteomes" id="UP000014139"/>
    </source>
</evidence>
<dbReference type="EMBL" id="AOUO01000280">
    <property type="protein sequence ID" value="EOD66716.1"/>
    <property type="molecule type" value="Genomic_DNA"/>
</dbReference>
<evidence type="ECO:0000256" key="1">
    <source>
        <dbReference type="SAM" id="Phobius"/>
    </source>
</evidence>
<name>R1I2E9_9PSEU</name>
<dbReference type="OrthoDB" id="3602494at2"/>